<dbReference type="EMBL" id="CP014504">
    <property type="protein sequence ID" value="AMP98709.1"/>
    <property type="molecule type" value="Genomic_DNA"/>
</dbReference>
<name>A0A127VBW1_9SPHI</name>
<dbReference type="OrthoDB" id="9934963at2"/>
<dbReference type="PATRIC" id="fig|188932.3.peg.1877"/>
<dbReference type="KEGG" id="pcm:AY601_1800"/>
<dbReference type="AlphaFoldDB" id="A0A127VBW1"/>
<evidence type="ECO:0008006" key="3">
    <source>
        <dbReference type="Google" id="ProtNLM"/>
    </source>
</evidence>
<accession>A0A127VBW1</accession>
<proteinExistence type="predicted"/>
<dbReference type="PROSITE" id="PS51257">
    <property type="entry name" value="PROKAR_LIPOPROTEIN"/>
    <property type="match status" value="1"/>
</dbReference>
<dbReference type="Proteomes" id="UP000071561">
    <property type="component" value="Chromosome"/>
</dbReference>
<keyword evidence="2" id="KW-1185">Reference proteome</keyword>
<sequence>MKTVFVYIIVLFFTASCVQKESGSISNKKNMNGILNDQWDQIKRARSKEEEKELVYKFMEFLKTMDYAISNPTYISNNGAVKPFSEMFDDKKGDQLKGINIEIINDNELGDNKHIKLVNWKPIDNKSALMFLRE</sequence>
<gene>
    <name evidence="1" type="ORF">AY601_1800</name>
</gene>
<organism evidence="1 2">
    <name type="scientific">Pedobacter cryoconitis</name>
    <dbReference type="NCBI Taxonomy" id="188932"/>
    <lineage>
        <taxon>Bacteria</taxon>
        <taxon>Pseudomonadati</taxon>
        <taxon>Bacteroidota</taxon>
        <taxon>Sphingobacteriia</taxon>
        <taxon>Sphingobacteriales</taxon>
        <taxon>Sphingobacteriaceae</taxon>
        <taxon>Pedobacter</taxon>
    </lineage>
</organism>
<dbReference type="RefSeq" id="WP_068399450.1">
    <property type="nucleotide sequence ID" value="NZ_CP014504.1"/>
</dbReference>
<evidence type="ECO:0000313" key="1">
    <source>
        <dbReference type="EMBL" id="AMP98709.1"/>
    </source>
</evidence>
<reference evidence="1 2" key="1">
    <citation type="submission" date="2016-03" db="EMBL/GenBank/DDBJ databases">
        <title>Complete genome sequence of Pedobacter cryoconitis PAMC 27485.</title>
        <authorList>
            <person name="Lee J."/>
            <person name="Kim O.-S."/>
        </authorList>
    </citation>
    <scope>NUCLEOTIDE SEQUENCE [LARGE SCALE GENOMIC DNA]</scope>
    <source>
        <strain evidence="1 2">PAMC 27485</strain>
    </source>
</reference>
<protein>
    <recommendedName>
        <fullName evidence="3">Lipoprotein</fullName>
    </recommendedName>
</protein>
<evidence type="ECO:0000313" key="2">
    <source>
        <dbReference type="Proteomes" id="UP000071561"/>
    </source>
</evidence>